<protein>
    <submittedName>
        <fullName evidence="1">Uncharacterized protein</fullName>
    </submittedName>
</protein>
<gene>
    <name evidence="1" type="ORF">S01H1_59647</name>
</gene>
<dbReference type="AlphaFoldDB" id="X0V9Y1"/>
<feature type="non-terminal residue" evidence="1">
    <location>
        <position position="1"/>
    </location>
</feature>
<evidence type="ECO:0000313" key="1">
    <source>
        <dbReference type="EMBL" id="GAG14939.1"/>
    </source>
</evidence>
<sequence length="52" mass="5904">LTAINVKNPVAHSRRHRDTPPFTAVFWEVICEQMLSANWLHPVIGLGRPQQA</sequence>
<organism evidence="1">
    <name type="scientific">marine sediment metagenome</name>
    <dbReference type="NCBI Taxonomy" id="412755"/>
    <lineage>
        <taxon>unclassified sequences</taxon>
        <taxon>metagenomes</taxon>
        <taxon>ecological metagenomes</taxon>
    </lineage>
</organism>
<dbReference type="EMBL" id="BARS01039024">
    <property type="protein sequence ID" value="GAG14939.1"/>
    <property type="molecule type" value="Genomic_DNA"/>
</dbReference>
<proteinExistence type="predicted"/>
<name>X0V9Y1_9ZZZZ</name>
<reference evidence="1" key="1">
    <citation type="journal article" date="2014" name="Front. Microbiol.">
        <title>High frequency of phylogenetically diverse reductive dehalogenase-homologous genes in deep subseafloor sedimentary metagenomes.</title>
        <authorList>
            <person name="Kawai M."/>
            <person name="Futagami T."/>
            <person name="Toyoda A."/>
            <person name="Takaki Y."/>
            <person name="Nishi S."/>
            <person name="Hori S."/>
            <person name="Arai W."/>
            <person name="Tsubouchi T."/>
            <person name="Morono Y."/>
            <person name="Uchiyama I."/>
            <person name="Ito T."/>
            <person name="Fujiyama A."/>
            <person name="Inagaki F."/>
            <person name="Takami H."/>
        </authorList>
    </citation>
    <scope>NUCLEOTIDE SEQUENCE</scope>
    <source>
        <strain evidence="1">Expedition CK06-06</strain>
    </source>
</reference>
<accession>X0V9Y1</accession>
<comment type="caution">
    <text evidence="1">The sequence shown here is derived from an EMBL/GenBank/DDBJ whole genome shotgun (WGS) entry which is preliminary data.</text>
</comment>